<keyword evidence="4" id="KW-1185">Reference proteome</keyword>
<dbReference type="AlphaFoldDB" id="A0A1H3QHK9"/>
<sequence>MELNLSATGFWKIENSEKEYIGDLYLNKDKGGIILYIRIPNIGPMLSFLELPLEIAFITGTTTNGAKITLVDCLRISTKSRLGSEDIFGYQARFMLDGITFNDEKDIKFKKMEISIPGIIQWGNISNYVIPDLEDEDTLIGLKATEPIELHASKEYRLLYCLTFSIPYQLMEENIHLKQIPYLVIEAELVQSLDWFMKIANQMKRLIEIAIGSPLSFDSIIVESPEIYNEFGDGNKYNRPLKVIHTFKQDIDKEGLSNRILKHDYLFDLSELKQANFSKWQEIASIMEPIIELYIDSLYNQNLSVNRHFLNMVQALETYHSRRIAYSLSDFKKRVNDLLEIRPKAFKENDKVFLLDGSYKQVILKSRLADLLLANFRFAFYTGDFKLMDFPQIIASTRNYYTHYNQRLENKALKDVDLVNAYHILRNILEFYLLIELGFEEEFIHERIRERIRPIINSNDIKKAAKNKSYK</sequence>
<reference evidence="3 4" key="1">
    <citation type="submission" date="2016-10" db="EMBL/GenBank/DDBJ databases">
        <authorList>
            <person name="de Groot N.N."/>
        </authorList>
    </citation>
    <scope>NUCLEOTIDE SEQUENCE [LARGE SCALE GENOMIC DNA]</scope>
    <source>
        <strain evidence="3 4">DSM 21650</strain>
    </source>
</reference>
<evidence type="ECO:0000259" key="2">
    <source>
        <dbReference type="Pfam" id="PF18862"/>
    </source>
</evidence>
<evidence type="ECO:0000259" key="1">
    <source>
        <dbReference type="Pfam" id="PF18739"/>
    </source>
</evidence>
<dbReference type="Pfam" id="PF18739">
    <property type="entry name" value="HEPN_Apea"/>
    <property type="match status" value="1"/>
</dbReference>
<proteinExistence type="predicted"/>
<dbReference type="Proteomes" id="UP000198625">
    <property type="component" value="Unassembled WGS sequence"/>
</dbReference>
<organism evidence="3 4">
    <name type="scientific">Proteiniborus ethanoligenes</name>
    <dbReference type="NCBI Taxonomy" id="415015"/>
    <lineage>
        <taxon>Bacteria</taxon>
        <taxon>Bacillati</taxon>
        <taxon>Bacillota</taxon>
        <taxon>Clostridia</taxon>
        <taxon>Eubacteriales</taxon>
        <taxon>Proteiniborus</taxon>
    </lineage>
</organism>
<dbReference type="RefSeq" id="WP_091730437.1">
    <property type="nucleotide sequence ID" value="NZ_FNQE01000020.1"/>
</dbReference>
<dbReference type="InterPro" id="IPR041229">
    <property type="entry name" value="HEPN_Apea"/>
</dbReference>
<protein>
    <submittedName>
        <fullName evidence="3">Uncharacterized protein</fullName>
    </submittedName>
</protein>
<dbReference type="Pfam" id="PF18862">
    <property type="entry name" value="ApeA_NTD1"/>
    <property type="match status" value="1"/>
</dbReference>
<evidence type="ECO:0000313" key="4">
    <source>
        <dbReference type="Proteomes" id="UP000198625"/>
    </source>
</evidence>
<accession>A0A1H3QHK9</accession>
<evidence type="ECO:0000313" key="3">
    <source>
        <dbReference type="EMBL" id="SDZ12621.1"/>
    </source>
</evidence>
<gene>
    <name evidence="3" type="ORF">SAMN05660462_01944</name>
</gene>
<feature type="domain" description="ApeA N-terminal" evidence="2">
    <location>
        <begin position="7"/>
        <end position="280"/>
    </location>
</feature>
<dbReference type="OrthoDB" id="6198809at2"/>
<name>A0A1H3QHK9_9FIRM</name>
<feature type="domain" description="Apea-like HEPN" evidence="1">
    <location>
        <begin position="310"/>
        <end position="442"/>
    </location>
</feature>
<dbReference type="InterPro" id="IPR041223">
    <property type="entry name" value="ApeA_NTD"/>
</dbReference>
<dbReference type="EMBL" id="FNQE01000020">
    <property type="protein sequence ID" value="SDZ12621.1"/>
    <property type="molecule type" value="Genomic_DNA"/>
</dbReference>